<accession>A0A9W7F7R6</accession>
<feature type="region of interest" description="Disordered" evidence="5">
    <location>
        <begin position="84"/>
        <end position="118"/>
    </location>
</feature>
<dbReference type="OrthoDB" id="72180at2759"/>
<dbReference type="SUPFAM" id="SSF50891">
    <property type="entry name" value="Cyclophilin-like"/>
    <property type="match status" value="1"/>
</dbReference>
<feature type="compositionally biased region" description="Basic and acidic residues" evidence="5">
    <location>
        <begin position="1"/>
        <end position="11"/>
    </location>
</feature>
<dbReference type="GO" id="GO:0003755">
    <property type="term" value="F:peptidyl-prolyl cis-trans isomerase activity"/>
    <property type="evidence" value="ECO:0007669"/>
    <property type="project" value="UniProtKB-KW"/>
</dbReference>
<dbReference type="GO" id="GO:0016018">
    <property type="term" value="F:cyclosporin A binding"/>
    <property type="evidence" value="ECO:0007669"/>
    <property type="project" value="TreeGrafter"/>
</dbReference>
<keyword evidence="4" id="KW-0413">Isomerase</keyword>
<dbReference type="InterPro" id="IPR029000">
    <property type="entry name" value="Cyclophilin-like_dom_sf"/>
</dbReference>
<dbReference type="FunFam" id="2.40.100.10:FF:000025">
    <property type="entry name" value="Peptidyl-prolyl cis-trans isomerase CYP19-2"/>
    <property type="match status" value="1"/>
</dbReference>
<evidence type="ECO:0000256" key="2">
    <source>
        <dbReference type="ARBA" id="ARBA00013194"/>
    </source>
</evidence>
<feature type="non-terminal residue" evidence="7">
    <location>
        <position position="1"/>
    </location>
</feature>
<feature type="compositionally biased region" description="Low complexity" evidence="5">
    <location>
        <begin position="24"/>
        <end position="36"/>
    </location>
</feature>
<evidence type="ECO:0000256" key="1">
    <source>
        <dbReference type="ARBA" id="ARBA00000971"/>
    </source>
</evidence>
<dbReference type="PANTHER" id="PTHR11071:SF561">
    <property type="entry name" value="PEPTIDYL-PROLYL CIS-TRANS ISOMERASE D-RELATED"/>
    <property type="match status" value="1"/>
</dbReference>
<proteinExistence type="predicted"/>
<gene>
    <name evidence="7" type="ORF">TrRE_jg2724</name>
</gene>
<dbReference type="AlphaFoldDB" id="A0A9W7F7R6"/>
<feature type="domain" description="PPIase cyclophilin-type" evidence="6">
    <location>
        <begin position="183"/>
        <end position="320"/>
    </location>
</feature>
<reference evidence="7" key="1">
    <citation type="submission" date="2022-07" db="EMBL/GenBank/DDBJ databases">
        <title>Genome analysis of Parmales, a sister group of diatoms, reveals the evolutionary specialization of diatoms from phago-mixotrophs to photoautotrophs.</title>
        <authorList>
            <person name="Ban H."/>
            <person name="Sato S."/>
            <person name="Yoshikawa S."/>
            <person name="Kazumasa Y."/>
            <person name="Nakamura Y."/>
            <person name="Ichinomiya M."/>
            <person name="Saitoh K."/>
            <person name="Sato N."/>
            <person name="Blanc-Mathieu R."/>
            <person name="Endo H."/>
            <person name="Kuwata A."/>
            <person name="Ogata H."/>
        </authorList>
    </citation>
    <scope>NUCLEOTIDE SEQUENCE</scope>
</reference>
<name>A0A9W7F7R6_9STRA</name>
<dbReference type="Pfam" id="PF00160">
    <property type="entry name" value="Pro_isomerase"/>
    <property type="match status" value="1"/>
</dbReference>
<dbReference type="InterPro" id="IPR020892">
    <property type="entry name" value="Cyclophilin-type_PPIase_CS"/>
</dbReference>
<keyword evidence="3" id="KW-0697">Rotamase</keyword>
<keyword evidence="8" id="KW-1185">Reference proteome</keyword>
<evidence type="ECO:0000256" key="3">
    <source>
        <dbReference type="ARBA" id="ARBA00023110"/>
    </source>
</evidence>
<feature type="region of interest" description="Disordered" evidence="5">
    <location>
        <begin position="1"/>
        <end position="41"/>
    </location>
</feature>
<evidence type="ECO:0000256" key="4">
    <source>
        <dbReference type="ARBA" id="ARBA00023235"/>
    </source>
</evidence>
<sequence>MVAEVGKDVARGDATPAVKVPVPVGGNSNGEGFSFGVKKDPKKATPAASSMFGFGSKAAAANPAKPYPTGFGFGAAKPAAQSRIFGPGSSSTFGTSATKSATATPTSTPTPTPTSTSFKSRLTEFYKKHNPAKLSTVDATLEKYKGKEEEMFAKLKLKYEPAPVKSKSAFPVRPTLSDQYVCYFDISIGGISAGRIVFGLYAETPLATENFHKLCSGELGRSPTNGARLCYEGCKFHRVVKGFVAQGGDFTKGNGTGGISIYGGTPKGDMWGKFNDDKSFYRHDKKGLLSMANSGKNTNSSQFFITLKATPHLDGKHVVF</sequence>
<evidence type="ECO:0000259" key="6">
    <source>
        <dbReference type="PROSITE" id="PS50072"/>
    </source>
</evidence>
<dbReference type="GO" id="GO:0006457">
    <property type="term" value="P:protein folding"/>
    <property type="evidence" value="ECO:0007669"/>
    <property type="project" value="InterPro"/>
</dbReference>
<dbReference type="Gene3D" id="2.40.100.10">
    <property type="entry name" value="Cyclophilin-like"/>
    <property type="match status" value="1"/>
</dbReference>
<dbReference type="PROSITE" id="PS00170">
    <property type="entry name" value="CSA_PPIASE_1"/>
    <property type="match status" value="1"/>
</dbReference>
<organism evidence="7 8">
    <name type="scientific">Triparma retinervis</name>
    <dbReference type="NCBI Taxonomy" id="2557542"/>
    <lineage>
        <taxon>Eukaryota</taxon>
        <taxon>Sar</taxon>
        <taxon>Stramenopiles</taxon>
        <taxon>Ochrophyta</taxon>
        <taxon>Bolidophyceae</taxon>
        <taxon>Parmales</taxon>
        <taxon>Triparmaceae</taxon>
        <taxon>Triparma</taxon>
    </lineage>
</organism>
<dbReference type="InterPro" id="IPR002130">
    <property type="entry name" value="Cyclophilin-type_PPIase_dom"/>
</dbReference>
<dbReference type="PANTHER" id="PTHR11071">
    <property type="entry name" value="PEPTIDYL-PROLYL CIS-TRANS ISOMERASE"/>
    <property type="match status" value="1"/>
</dbReference>
<comment type="caution">
    <text evidence="7">The sequence shown here is derived from an EMBL/GenBank/DDBJ whole genome shotgun (WGS) entry which is preliminary data.</text>
</comment>
<dbReference type="EC" id="5.2.1.8" evidence="2"/>
<dbReference type="EMBL" id="BRXZ01000124">
    <property type="protein sequence ID" value="GMI05726.1"/>
    <property type="molecule type" value="Genomic_DNA"/>
</dbReference>
<dbReference type="PROSITE" id="PS50072">
    <property type="entry name" value="CSA_PPIASE_2"/>
    <property type="match status" value="1"/>
</dbReference>
<evidence type="ECO:0000313" key="8">
    <source>
        <dbReference type="Proteomes" id="UP001165082"/>
    </source>
</evidence>
<feature type="compositionally biased region" description="Low complexity" evidence="5">
    <location>
        <begin position="85"/>
        <end position="118"/>
    </location>
</feature>
<dbReference type="PRINTS" id="PR00153">
    <property type="entry name" value="CSAPPISMRASE"/>
</dbReference>
<protein>
    <recommendedName>
        <fullName evidence="2">peptidylprolyl isomerase</fullName>
        <ecNumber evidence="2">5.2.1.8</ecNumber>
    </recommendedName>
</protein>
<evidence type="ECO:0000256" key="5">
    <source>
        <dbReference type="SAM" id="MobiDB-lite"/>
    </source>
</evidence>
<dbReference type="GO" id="GO:0005737">
    <property type="term" value="C:cytoplasm"/>
    <property type="evidence" value="ECO:0007669"/>
    <property type="project" value="TreeGrafter"/>
</dbReference>
<dbReference type="Proteomes" id="UP001165082">
    <property type="component" value="Unassembled WGS sequence"/>
</dbReference>
<comment type="catalytic activity">
    <reaction evidence="1">
        <text>[protein]-peptidylproline (omega=180) = [protein]-peptidylproline (omega=0)</text>
        <dbReference type="Rhea" id="RHEA:16237"/>
        <dbReference type="Rhea" id="RHEA-COMP:10747"/>
        <dbReference type="Rhea" id="RHEA-COMP:10748"/>
        <dbReference type="ChEBI" id="CHEBI:83833"/>
        <dbReference type="ChEBI" id="CHEBI:83834"/>
        <dbReference type="EC" id="5.2.1.8"/>
    </reaction>
</comment>
<evidence type="ECO:0000313" key="7">
    <source>
        <dbReference type="EMBL" id="GMI05726.1"/>
    </source>
</evidence>